<dbReference type="AlphaFoldDB" id="A0A9X2DW95"/>
<gene>
    <name evidence="1" type="ORF">NB037_03080</name>
</gene>
<dbReference type="Proteomes" id="UP001155240">
    <property type="component" value="Unassembled WGS sequence"/>
</dbReference>
<protein>
    <recommendedName>
        <fullName evidence="3">Phage tail protein</fullName>
    </recommendedName>
</protein>
<comment type="caution">
    <text evidence="1">The sequence shown here is derived from an EMBL/GenBank/DDBJ whole genome shotgun (WGS) entry which is preliminary data.</text>
</comment>
<evidence type="ECO:0000313" key="1">
    <source>
        <dbReference type="EMBL" id="MCM6761391.1"/>
    </source>
</evidence>
<reference evidence="1" key="1">
    <citation type="submission" date="2022-06" db="EMBL/GenBank/DDBJ databases">
        <title>Whole genome shotgun sequencing (WGS) of Rathayibacter sp. ZW T2_19, isolated from stored onions (Allium cepa).</title>
        <authorList>
            <person name="Stoll D.A."/>
            <person name="Huch M."/>
        </authorList>
    </citation>
    <scope>NUCLEOTIDE SEQUENCE</scope>
    <source>
        <strain evidence="1">ZW T2_19</strain>
    </source>
</reference>
<dbReference type="EMBL" id="JAMRYM010000005">
    <property type="protein sequence ID" value="MCM6761391.1"/>
    <property type="molecule type" value="Genomic_DNA"/>
</dbReference>
<name>A0A9X2DW95_9MICO</name>
<evidence type="ECO:0008006" key="3">
    <source>
        <dbReference type="Google" id="ProtNLM"/>
    </source>
</evidence>
<sequence length="291" mass="32152">MSRYYVVGTDGARWSLKRGERVAISVEGLEGLLGDPDYQDQVREYANQAGQEFVGTRALPRRISLPVKIGYDKPGREFRSLEGQWWQSWQPGSVATIEVATHNRGSRFLDVRFVSDRGWVTVQDPDVNGTALVPMELVADDPYWRGTVLDFDFTPNRPPVDFYGRDKGQVAAFPGYFSPSLTKDEQSLFNPGDVPAPLRWSLQGPFTSFELTVDGRTVAGEFVVAEGQTLSVDSGGRRVLLHDGVSSSNVTRRVSWGFADLPAGLAVPVGVLVNGTGRVRAEWTPKFRRAA</sequence>
<evidence type="ECO:0000313" key="2">
    <source>
        <dbReference type="Proteomes" id="UP001155240"/>
    </source>
</evidence>
<accession>A0A9X2DW95</accession>
<organism evidence="1 2">
    <name type="scientific">Rathayibacter rubneri</name>
    <dbReference type="NCBI Taxonomy" id="2950106"/>
    <lineage>
        <taxon>Bacteria</taxon>
        <taxon>Bacillati</taxon>
        <taxon>Actinomycetota</taxon>
        <taxon>Actinomycetes</taxon>
        <taxon>Micrococcales</taxon>
        <taxon>Microbacteriaceae</taxon>
        <taxon>Rathayibacter</taxon>
    </lineage>
</organism>
<proteinExistence type="predicted"/>
<keyword evidence="2" id="KW-1185">Reference proteome</keyword>
<dbReference type="RefSeq" id="WP_251943543.1">
    <property type="nucleotide sequence ID" value="NZ_JAMRYM010000005.1"/>
</dbReference>